<dbReference type="Proteomes" id="UP001186974">
    <property type="component" value="Unassembled WGS sequence"/>
</dbReference>
<evidence type="ECO:0000313" key="1">
    <source>
        <dbReference type="EMBL" id="KAK3081544.1"/>
    </source>
</evidence>
<keyword evidence="2" id="KW-1185">Reference proteome</keyword>
<dbReference type="EMBL" id="JAWDJW010000133">
    <property type="protein sequence ID" value="KAK3081544.1"/>
    <property type="molecule type" value="Genomic_DNA"/>
</dbReference>
<name>A0ACC3DXQ6_9PEZI</name>
<comment type="caution">
    <text evidence="1">The sequence shown here is derived from an EMBL/GenBank/DDBJ whole genome shotgun (WGS) entry which is preliminary data.</text>
</comment>
<protein>
    <submittedName>
        <fullName evidence="1">Uncharacterized protein</fullName>
    </submittedName>
</protein>
<gene>
    <name evidence="1" type="ORF">LTS18_005577</name>
</gene>
<reference evidence="1" key="1">
    <citation type="submission" date="2024-09" db="EMBL/GenBank/DDBJ databases">
        <title>Black Yeasts Isolated from many extreme environments.</title>
        <authorList>
            <person name="Coleine C."/>
            <person name="Stajich J.E."/>
            <person name="Selbmann L."/>
        </authorList>
    </citation>
    <scope>NUCLEOTIDE SEQUENCE</scope>
    <source>
        <strain evidence="1">CCFEE 5737</strain>
    </source>
</reference>
<organism evidence="1 2">
    <name type="scientific">Coniosporium uncinatum</name>
    <dbReference type="NCBI Taxonomy" id="93489"/>
    <lineage>
        <taxon>Eukaryota</taxon>
        <taxon>Fungi</taxon>
        <taxon>Dikarya</taxon>
        <taxon>Ascomycota</taxon>
        <taxon>Pezizomycotina</taxon>
        <taxon>Dothideomycetes</taxon>
        <taxon>Dothideomycetes incertae sedis</taxon>
        <taxon>Coniosporium</taxon>
    </lineage>
</organism>
<accession>A0ACC3DXQ6</accession>
<evidence type="ECO:0000313" key="2">
    <source>
        <dbReference type="Proteomes" id="UP001186974"/>
    </source>
</evidence>
<sequence length="174" mass="20127">MAPYSGIKTHWYSLLPYLSSTYIDTSSFIPNLSPTCQTYITHTLSLLPPDRQIHLLALALAYQRAILQTHKAHVRMCKSPTDPYDVWAAKASLDEVQHDFDFKYRSDGFVREEAVRYLQREEGDRRTEALGRKLLDLLRQTEALKIELGDRRAGLKRWATKDGGNMEFFESAFR</sequence>
<proteinExistence type="predicted"/>